<protein>
    <submittedName>
        <fullName evidence="1">Putative phage tail region protein</fullName>
    </submittedName>
</protein>
<comment type="caution">
    <text evidence="1">The sequence shown here is derived from an EMBL/GenBank/DDBJ whole genome shotgun (WGS) entry which is preliminary data.</text>
</comment>
<dbReference type="OrthoDB" id="9796131at2"/>
<dbReference type="PATRIC" id="fig|1461693.3.peg.610"/>
<name>A0A058ZQ54_9RHOB</name>
<organism evidence="1 2">
    <name type="scientific">Actibacterium atlanticum</name>
    <dbReference type="NCBI Taxonomy" id="1461693"/>
    <lineage>
        <taxon>Bacteria</taxon>
        <taxon>Pseudomonadati</taxon>
        <taxon>Pseudomonadota</taxon>
        <taxon>Alphaproteobacteria</taxon>
        <taxon>Rhodobacterales</taxon>
        <taxon>Roseobacteraceae</taxon>
        <taxon>Actibacterium</taxon>
    </lineage>
</organism>
<reference evidence="1 2" key="1">
    <citation type="submission" date="2013-04" db="EMBL/GenBank/DDBJ databases">
        <title>Shimia sp. 22II-S11-Z10 Genome Sequencing.</title>
        <authorList>
            <person name="Lai Q."/>
            <person name="Li G."/>
            <person name="Shao Z."/>
        </authorList>
    </citation>
    <scope>NUCLEOTIDE SEQUENCE [LARGE SCALE GENOMIC DNA]</scope>
    <source>
        <strain evidence="2">22II-S11-Z10</strain>
    </source>
</reference>
<evidence type="ECO:0000313" key="2">
    <source>
        <dbReference type="Proteomes" id="UP000024836"/>
    </source>
</evidence>
<sequence>MTELTESFLEERRERLRGLKHAKAKVNGIDYVSVDMAARQLDVHFLRPVPGRNNGRPEGSPPLTADNFRITGGDRIRNVTVVAASNPSAYVMRLQVDQLGDFSPYVLEIVEDAMPWDRLPGMDPILWRIGFGFRQGCPSDFDCKTAPADGATPVADPPLNYLAKDYASFRQLMLDRLAQFSPDFADRQVPDLGVTMVELMAYLGDHLSHAQDAAATEAYLSTARRRSSVRRHAQLLGYDVHDGMSARGFVQLIMGAGQSGSFTHDQLKFLTADPETDLPALTPSDISYDASLKAAVQFFEPVPVLERQSDGSFTERPTHAAEALNNVNLYDWGDPRAVLRKGARSAWISAPAGPHNLSAGDLICFVQLRDPVTHRRADAELAHRQVVRLTQTPVPETDTLAGQDLLRLEWGEADALRFDLAVGWLDPALLPDGGAPQMAQGLGNVLLVDHGLSLPVPEQLPAPMVDDDPDRADQISRLSELDRPTPYKPVLARRDISVVAPVVVDPGALAPAASDLLRPQAGQGASKAITLSATANSAPEWQGVNSLIFSAPHDKVFVAETEQDGTTTLRFGGPDLGGLHPPAGDPLFAHTRLGVGQEGNIGADAIAHVILDGVTGVVGARNPLPFCGGRDRETIPEIREAALSALDDNRRAVTRADYVRLAQEHPQVARAHVRSLWHGSWESYFIAIDPVGGIEADDALLADVRAHLEPYRLMGHDIEVERPRFAPLEIEISICVDPAYLPSDVRMAVLERLSSAVQADGTLGFFHPDNLSFGAPIYTSHITAAVLGVDGVVDMRFELFRRWRGSGSLALENGVIAVDPEEIPLLMNDPSFPERGVLRVREWSMA</sequence>
<evidence type="ECO:0000313" key="1">
    <source>
        <dbReference type="EMBL" id="KCV83683.1"/>
    </source>
</evidence>
<accession>A0A058ZQ54</accession>
<dbReference type="Proteomes" id="UP000024836">
    <property type="component" value="Unassembled WGS sequence"/>
</dbReference>
<dbReference type="eggNOG" id="COG3299">
    <property type="taxonomic scope" value="Bacteria"/>
</dbReference>
<dbReference type="STRING" id="1461693.ATO10_02945"/>
<dbReference type="EMBL" id="AQQY01000001">
    <property type="protein sequence ID" value="KCV83683.1"/>
    <property type="molecule type" value="Genomic_DNA"/>
</dbReference>
<gene>
    <name evidence="1" type="ORF">ATO10_02945</name>
</gene>
<proteinExistence type="predicted"/>
<keyword evidence="2" id="KW-1185">Reference proteome</keyword>
<dbReference type="AlphaFoldDB" id="A0A058ZQ54"/>
<dbReference type="RefSeq" id="WP_035247768.1">
    <property type="nucleotide sequence ID" value="NZ_AQQY01000001.1"/>
</dbReference>